<organism evidence="1 2">
    <name type="scientific">Bremia lactucae</name>
    <name type="common">Lettuce downy mildew</name>
    <dbReference type="NCBI Taxonomy" id="4779"/>
    <lineage>
        <taxon>Eukaryota</taxon>
        <taxon>Sar</taxon>
        <taxon>Stramenopiles</taxon>
        <taxon>Oomycota</taxon>
        <taxon>Peronosporomycetes</taxon>
        <taxon>Peronosporales</taxon>
        <taxon>Peronosporaceae</taxon>
        <taxon>Bremia</taxon>
    </lineage>
</organism>
<dbReference type="Proteomes" id="UP000294530">
    <property type="component" value="Unassembled WGS sequence"/>
</dbReference>
<protein>
    <submittedName>
        <fullName evidence="1">Uncharacterized protein</fullName>
    </submittedName>
</protein>
<evidence type="ECO:0000313" key="2">
    <source>
        <dbReference type="Proteomes" id="UP000294530"/>
    </source>
</evidence>
<gene>
    <name evidence="1" type="ORF">CCR75_006250</name>
</gene>
<dbReference type="EMBL" id="SHOA02000008">
    <property type="protein sequence ID" value="TDH69935.1"/>
    <property type="molecule type" value="Genomic_DNA"/>
</dbReference>
<reference evidence="1 2" key="1">
    <citation type="journal article" date="2021" name="Genome Biol.">
        <title>AFLAP: assembly-free linkage analysis pipeline using k-mers from genome sequencing data.</title>
        <authorList>
            <person name="Fletcher K."/>
            <person name="Zhang L."/>
            <person name="Gil J."/>
            <person name="Han R."/>
            <person name="Cavanaugh K."/>
            <person name="Michelmore R."/>
        </authorList>
    </citation>
    <scope>NUCLEOTIDE SEQUENCE [LARGE SCALE GENOMIC DNA]</scope>
    <source>
        <strain evidence="1 2">SF5</strain>
    </source>
</reference>
<proteinExistence type="predicted"/>
<dbReference type="RefSeq" id="XP_067819434.1">
    <property type="nucleotide sequence ID" value="XM_067964320.1"/>
</dbReference>
<sequence length="193" mass="21745">MTDSGLMKFKLQKSENLLYQIKEHQPSIEEEGFIDYSLRDPSTLGPGLEALIAKRPWDLSSASGFTDVSNTIALLSIGCEGLQLCRVESKRLKRYLCIGSRLATGITHRKKQVEPFIIAMWLISAIPRARHSPFRNNNAWSCNCVMIMAIDSTQTCTSCFYIRILRPARVMLDRSLNAFGFSKAICSDVSYQL</sequence>
<keyword evidence="2" id="KW-1185">Reference proteome</keyword>
<name>A0A976FN85_BRELC</name>
<evidence type="ECO:0000313" key="1">
    <source>
        <dbReference type="EMBL" id="TDH69935.1"/>
    </source>
</evidence>
<dbReference type="GeneID" id="94349991"/>
<dbReference type="KEGG" id="blac:94349991"/>
<accession>A0A976FN85</accession>
<comment type="caution">
    <text evidence="1">The sequence shown here is derived from an EMBL/GenBank/DDBJ whole genome shotgun (WGS) entry which is preliminary data.</text>
</comment>
<dbReference type="AlphaFoldDB" id="A0A976FN85"/>